<evidence type="ECO:0000256" key="6">
    <source>
        <dbReference type="RuleBase" id="RU362030"/>
    </source>
</evidence>
<dbReference type="OrthoDB" id="9806164at2"/>
<dbReference type="PANTHER" id="PTHR43619">
    <property type="entry name" value="S-ADENOSYL-L-METHIONINE-DEPENDENT METHYLTRANSFERASE YKTD-RELATED"/>
    <property type="match status" value="1"/>
</dbReference>
<sequence>MTGPGSSITHVSDTARWTALHRATESARPDALFRDPLAERLAGDHGRAIVAAVPRSNRNGWWLVARTKIIDDAIAEAIADGCDRVLNLAAGLDTRPYRLDLPFDLTWVEADLPALLEEKTRLLADQTPRCRLTRTAVDLADPRARGAFFDDALDGATKALVLTEGLLMYLEDCDVVALSAAIRRPEVAWWMLDFAGPGLKAMMNKKMAGMLENAPFRFAPDNGLSWFEDLGWRTVHAESLLAAARRFRRLPPLMRLAARLPQPDLRHPGDRPWSAVALLAPQASADAASRQGSTASSESLTS</sequence>
<dbReference type="Gene3D" id="3.40.50.150">
    <property type="entry name" value="Vaccinia Virus protein VP39"/>
    <property type="match status" value="1"/>
</dbReference>
<protein>
    <recommendedName>
        <fullName evidence="6">S-adenosyl-L-methionine-dependent methyltransferase</fullName>
        <ecNumber evidence="6">2.1.1.-</ecNumber>
    </recommendedName>
</protein>
<dbReference type="InterPro" id="IPR011610">
    <property type="entry name" value="SAM_mthyl_Trfase_ML2640-like"/>
</dbReference>
<comment type="similarity">
    <text evidence="2 6">Belongs to the UPF0677 family.</text>
</comment>
<dbReference type="GO" id="GO:0008168">
    <property type="term" value="F:methyltransferase activity"/>
    <property type="evidence" value="ECO:0007669"/>
    <property type="project" value="UniProtKB-UniRule"/>
</dbReference>
<keyword evidence="8" id="KW-1185">Reference proteome</keyword>
<dbReference type="EMBL" id="VMQU01000018">
    <property type="protein sequence ID" value="TVS91096.1"/>
    <property type="molecule type" value="Genomic_DNA"/>
</dbReference>
<comment type="caution">
    <text evidence="7">The sequence shown here is derived from an EMBL/GenBank/DDBJ whole genome shotgun (WGS) entry which is preliminary data.</text>
</comment>
<keyword evidence="3 6" id="KW-0489">Methyltransferase</keyword>
<evidence type="ECO:0000256" key="3">
    <source>
        <dbReference type="ARBA" id="ARBA00022603"/>
    </source>
</evidence>
<accession>A0A557XY55</accession>
<dbReference type="EC" id="2.1.1.-" evidence="6"/>
<evidence type="ECO:0000256" key="2">
    <source>
        <dbReference type="ARBA" id="ARBA00008138"/>
    </source>
</evidence>
<dbReference type="InterPro" id="IPR007213">
    <property type="entry name" value="Ppm1/Ppm2/Tcmp"/>
</dbReference>
<dbReference type="NCBIfam" id="TIGR00027">
    <property type="entry name" value="mthyl_TIGR00027"/>
    <property type="match status" value="1"/>
</dbReference>
<dbReference type="GO" id="GO:0032259">
    <property type="term" value="P:methylation"/>
    <property type="evidence" value="ECO:0007669"/>
    <property type="project" value="UniProtKB-KW"/>
</dbReference>
<dbReference type="InterPro" id="IPR029063">
    <property type="entry name" value="SAM-dependent_MTases_sf"/>
</dbReference>
<keyword evidence="4 7" id="KW-0808">Transferase</keyword>
<evidence type="ECO:0000256" key="5">
    <source>
        <dbReference type="ARBA" id="ARBA00022691"/>
    </source>
</evidence>
<dbReference type="Proteomes" id="UP000320513">
    <property type="component" value="Unassembled WGS sequence"/>
</dbReference>
<proteinExistence type="inferred from homology"/>
<evidence type="ECO:0000313" key="7">
    <source>
        <dbReference type="EMBL" id="TVS91096.1"/>
    </source>
</evidence>
<evidence type="ECO:0000256" key="4">
    <source>
        <dbReference type="ARBA" id="ARBA00022679"/>
    </source>
</evidence>
<keyword evidence="5 6" id="KW-0949">S-adenosyl-L-methionine</keyword>
<dbReference type="RefSeq" id="WP_144949851.1">
    <property type="nucleotide sequence ID" value="NZ_VMQU01000018.1"/>
</dbReference>
<name>A0A557XY55_9MYCO</name>
<organism evidence="7 8">
    <name type="scientific">Mycobacterium helveticum</name>
    <dbReference type="NCBI Taxonomy" id="2592811"/>
    <lineage>
        <taxon>Bacteria</taxon>
        <taxon>Bacillati</taxon>
        <taxon>Actinomycetota</taxon>
        <taxon>Actinomycetes</taxon>
        <taxon>Mycobacteriales</taxon>
        <taxon>Mycobacteriaceae</taxon>
        <taxon>Mycobacterium</taxon>
    </lineage>
</organism>
<reference evidence="7 8" key="1">
    <citation type="submission" date="2019-07" db="EMBL/GenBank/DDBJ databases">
        <title>New Mycobacterium species.</title>
        <authorList>
            <person name="Tortoli E."/>
            <person name="Ghielmetti G."/>
            <person name="Friedel U."/>
            <person name="Trovato A."/>
        </authorList>
    </citation>
    <scope>NUCLEOTIDE SEQUENCE [LARGE SCALE GENOMIC DNA]</scope>
    <source>
        <strain evidence="7 8">16-83</strain>
    </source>
</reference>
<gene>
    <name evidence="7" type="ORF">FPZ47_06465</name>
</gene>
<comment type="function">
    <text evidence="1 6">Exhibits S-adenosyl-L-methionine-dependent methyltransferase activity.</text>
</comment>
<evidence type="ECO:0000313" key="8">
    <source>
        <dbReference type="Proteomes" id="UP000320513"/>
    </source>
</evidence>
<dbReference type="SUPFAM" id="SSF53335">
    <property type="entry name" value="S-adenosyl-L-methionine-dependent methyltransferases"/>
    <property type="match status" value="1"/>
</dbReference>
<evidence type="ECO:0000256" key="1">
    <source>
        <dbReference type="ARBA" id="ARBA00003907"/>
    </source>
</evidence>
<dbReference type="AlphaFoldDB" id="A0A557XY55"/>
<dbReference type="Pfam" id="PF04072">
    <property type="entry name" value="LCM"/>
    <property type="match status" value="1"/>
</dbReference>
<dbReference type="PANTHER" id="PTHR43619:SF2">
    <property type="entry name" value="S-ADENOSYL-L-METHIONINE-DEPENDENT METHYLTRANSFERASES SUPERFAMILY PROTEIN"/>
    <property type="match status" value="1"/>
</dbReference>